<evidence type="ECO:0000256" key="1">
    <source>
        <dbReference type="ARBA" id="ARBA00023016"/>
    </source>
</evidence>
<dbReference type="PANTHER" id="PTHR11527">
    <property type="entry name" value="HEAT-SHOCK PROTEIN 20 FAMILY MEMBER"/>
    <property type="match status" value="1"/>
</dbReference>
<keyword evidence="7" id="KW-1185">Reference proteome</keyword>
<feature type="region of interest" description="Disordered" evidence="4">
    <location>
        <begin position="132"/>
        <end position="167"/>
    </location>
</feature>
<reference evidence="7" key="1">
    <citation type="journal article" date="2023" name="Mol. Phylogenet. Evol.">
        <title>Genome-scale phylogeny and comparative genomics of the fungal order Sordariales.</title>
        <authorList>
            <person name="Hensen N."/>
            <person name="Bonometti L."/>
            <person name="Westerberg I."/>
            <person name="Brannstrom I.O."/>
            <person name="Guillou S."/>
            <person name="Cros-Aarteil S."/>
            <person name="Calhoun S."/>
            <person name="Haridas S."/>
            <person name="Kuo A."/>
            <person name="Mondo S."/>
            <person name="Pangilinan J."/>
            <person name="Riley R."/>
            <person name="LaButti K."/>
            <person name="Andreopoulos B."/>
            <person name="Lipzen A."/>
            <person name="Chen C."/>
            <person name="Yan M."/>
            <person name="Daum C."/>
            <person name="Ng V."/>
            <person name="Clum A."/>
            <person name="Steindorff A."/>
            <person name="Ohm R.A."/>
            <person name="Martin F."/>
            <person name="Silar P."/>
            <person name="Natvig D.O."/>
            <person name="Lalanne C."/>
            <person name="Gautier V."/>
            <person name="Ament-Velasquez S.L."/>
            <person name="Kruys A."/>
            <person name="Hutchinson M.I."/>
            <person name="Powell A.J."/>
            <person name="Barry K."/>
            <person name="Miller A.N."/>
            <person name="Grigoriev I.V."/>
            <person name="Debuchy R."/>
            <person name="Gladieux P."/>
            <person name="Hiltunen Thoren M."/>
            <person name="Johannesson H."/>
        </authorList>
    </citation>
    <scope>NUCLEOTIDE SEQUENCE [LARGE SCALE GENOMIC DNA]</scope>
    <source>
        <strain evidence="7">CBS 340.73</strain>
    </source>
</reference>
<evidence type="ECO:0000313" key="6">
    <source>
        <dbReference type="EMBL" id="KAK3938322.1"/>
    </source>
</evidence>
<feature type="compositionally biased region" description="Basic and acidic residues" evidence="4">
    <location>
        <begin position="149"/>
        <end position="165"/>
    </location>
</feature>
<dbReference type="SUPFAM" id="SSF49764">
    <property type="entry name" value="HSP20-like chaperones"/>
    <property type="match status" value="1"/>
</dbReference>
<feature type="domain" description="SHSP" evidence="5">
    <location>
        <begin position="82"/>
        <end position="222"/>
    </location>
</feature>
<evidence type="ECO:0000313" key="7">
    <source>
        <dbReference type="Proteomes" id="UP001303473"/>
    </source>
</evidence>
<dbReference type="Proteomes" id="UP001303473">
    <property type="component" value="Unassembled WGS sequence"/>
</dbReference>
<organism evidence="6 7">
    <name type="scientific">Diplogelasinospora grovesii</name>
    <dbReference type="NCBI Taxonomy" id="303347"/>
    <lineage>
        <taxon>Eukaryota</taxon>
        <taxon>Fungi</taxon>
        <taxon>Dikarya</taxon>
        <taxon>Ascomycota</taxon>
        <taxon>Pezizomycotina</taxon>
        <taxon>Sordariomycetes</taxon>
        <taxon>Sordariomycetidae</taxon>
        <taxon>Sordariales</taxon>
        <taxon>Diplogelasinosporaceae</taxon>
        <taxon>Diplogelasinospora</taxon>
    </lineage>
</organism>
<dbReference type="CDD" id="cd06464">
    <property type="entry name" value="ACD_sHsps-like"/>
    <property type="match status" value="1"/>
</dbReference>
<dbReference type="AlphaFoldDB" id="A0AAN6N6L2"/>
<evidence type="ECO:0000259" key="5">
    <source>
        <dbReference type="PROSITE" id="PS01031"/>
    </source>
</evidence>
<sequence length="222" mass="24814">MRISRTVTRPLLLPKRLPQRSLRTKSLVSTPAPEMSSLWHPRSQPHTHSLTPTLTPGFSSLFRFLDDFDKYAQQVAPLTAGSQLSTWAPRFDVAEHDKEYVLTGELPGVPPENVDVEFTDNQTLVVRGRVEREHTEGDVSLAEGGEGAAKQKEGKKGGEKEKEGPKYWLTERSFGEFSRVFSFPVPVNEDAVKANFKNGVLELRVPKAEHKKGTKKIPIQGN</sequence>
<accession>A0AAN6N6L2</accession>
<comment type="similarity">
    <text evidence="2 3">Belongs to the small heat shock protein (HSP20) family.</text>
</comment>
<dbReference type="Gene3D" id="2.60.40.790">
    <property type="match status" value="1"/>
</dbReference>
<dbReference type="EMBL" id="MU853832">
    <property type="protein sequence ID" value="KAK3938322.1"/>
    <property type="molecule type" value="Genomic_DNA"/>
</dbReference>
<feature type="region of interest" description="Disordered" evidence="4">
    <location>
        <begin position="22"/>
        <end position="49"/>
    </location>
</feature>
<dbReference type="PROSITE" id="PS01031">
    <property type="entry name" value="SHSP"/>
    <property type="match status" value="1"/>
</dbReference>
<evidence type="ECO:0000256" key="4">
    <source>
        <dbReference type="SAM" id="MobiDB-lite"/>
    </source>
</evidence>
<dbReference type="InterPro" id="IPR031107">
    <property type="entry name" value="Small_HSP"/>
</dbReference>
<dbReference type="Pfam" id="PF00011">
    <property type="entry name" value="HSP20"/>
    <property type="match status" value="1"/>
</dbReference>
<name>A0AAN6N6L2_9PEZI</name>
<keyword evidence="1 6" id="KW-0346">Stress response</keyword>
<protein>
    <submittedName>
        <fullName evidence="6">Heat shock protein</fullName>
    </submittedName>
</protein>
<gene>
    <name evidence="6" type="ORF">QBC46DRAFT_390560</name>
</gene>
<evidence type="ECO:0000256" key="3">
    <source>
        <dbReference type="RuleBase" id="RU003616"/>
    </source>
</evidence>
<evidence type="ECO:0000256" key="2">
    <source>
        <dbReference type="PROSITE-ProRule" id="PRU00285"/>
    </source>
</evidence>
<dbReference type="InterPro" id="IPR008978">
    <property type="entry name" value="HSP20-like_chaperone"/>
</dbReference>
<dbReference type="InterPro" id="IPR002068">
    <property type="entry name" value="A-crystallin/Hsp20_dom"/>
</dbReference>
<proteinExistence type="inferred from homology"/>
<comment type="caution">
    <text evidence="6">The sequence shown here is derived from an EMBL/GenBank/DDBJ whole genome shotgun (WGS) entry which is preliminary data.</text>
</comment>